<accession>A0ABT1YBE5</accession>
<dbReference type="PROSITE" id="PS51740">
    <property type="entry name" value="SPOVT_ABRB"/>
    <property type="match status" value="1"/>
</dbReference>
<gene>
    <name evidence="3" type="ORF">NVS47_15970</name>
</gene>
<evidence type="ECO:0000259" key="2">
    <source>
        <dbReference type="PROSITE" id="PS51740"/>
    </source>
</evidence>
<dbReference type="InterPro" id="IPR007159">
    <property type="entry name" value="SpoVT-AbrB_dom"/>
</dbReference>
<dbReference type="Proteomes" id="UP001524944">
    <property type="component" value="Unassembled WGS sequence"/>
</dbReference>
<feature type="domain" description="SpoVT-AbrB" evidence="2">
    <location>
        <begin position="3"/>
        <end position="46"/>
    </location>
</feature>
<proteinExistence type="predicted"/>
<evidence type="ECO:0000313" key="4">
    <source>
        <dbReference type="Proteomes" id="UP001524944"/>
    </source>
</evidence>
<keyword evidence="4" id="KW-1185">Reference proteome</keyword>
<protein>
    <submittedName>
        <fullName evidence="3">AbrB/MazE/SpoVT family DNA-binding domain-containing protein</fullName>
    </submittedName>
</protein>
<organism evidence="3 4">
    <name type="scientific">Dehalobacterium formicoaceticum</name>
    <dbReference type="NCBI Taxonomy" id="51515"/>
    <lineage>
        <taxon>Bacteria</taxon>
        <taxon>Bacillati</taxon>
        <taxon>Bacillota</taxon>
        <taxon>Clostridia</taxon>
        <taxon>Eubacteriales</taxon>
        <taxon>Peptococcaceae</taxon>
        <taxon>Dehalobacterium</taxon>
    </lineage>
</organism>
<dbReference type="SMART" id="SM00966">
    <property type="entry name" value="SpoVT_AbrB"/>
    <property type="match status" value="1"/>
</dbReference>
<sequence>MEKRRIHISSKRQITIPAKFFEALGLSDEVNCIYSNNMLILTPVKNEDSAFAEEILSDLIDQGYSGQKLLNEFKRINRQIRPAIEKVIEQADALAREVSVNYVDRTDEIFGLDSETED</sequence>
<dbReference type="SUPFAM" id="SSF89447">
    <property type="entry name" value="AbrB/MazE/MraZ-like"/>
    <property type="match status" value="1"/>
</dbReference>
<name>A0ABT1YBE5_9FIRM</name>
<evidence type="ECO:0000256" key="1">
    <source>
        <dbReference type="PROSITE-ProRule" id="PRU01076"/>
    </source>
</evidence>
<dbReference type="EMBL" id="JANPWE010000015">
    <property type="protein sequence ID" value="MCR6546986.1"/>
    <property type="molecule type" value="Genomic_DNA"/>
</dbReference>
<evidence type="ECO:0000313" key="3">
    <source>
        <dbReference type="EMBL" id="MCR6546986.1"/>
    </source>
</evidence>
<dbReference type="InterPro" id="IPR037914">
    <property type="entry name" value="SpoVT-AbrB_sf"/>
</dbReference>
<dbReference type="RefSeq" id="WP_089611917.1">
    <property type="nucleotide sequence ID" value="NZ_CP022121.1"/>
</dbReference>
<reference evidence="3 4" key="1">
    <citation type="submission" date="2022-08" db="EMBL/GenBank/DDBJ databases">
        <title>Proteogenomics of the novel Dehalobacterium formicoaceticum strain EZ94 highlights a key role of methyltransferases during anaerobic dichloromethane degradation.</title>
        <authorList>
            <person name="Wasmund K."/>
        </authorList>
    </citation>
    <scope>NUCLEOTIDE SEQUENCE [LARGE SCALE GENOMIC DNA]</scope>
    <source>
        <strain evidence="3 4">EZ94</strain>
    </source>
</reference>
<keyword evidence="1 3" id="KW-0238">DNA-binding</keyword>
<dbReference type="GO" id="GO:0003677">
    <property type="term" value="F:DNA binding"/>
    <property type="evidence" value="ECO:0007669"/>
    <property type="project" value="UniProtKB-KW"/>
</dbReference>
<comment type="caution">
    <text evidence="3">The sequence shown here is derived from an EMBL/GenBank/DDBJ whole genome shotgun (WGS) entry which is preliminary data.</text>
</comment>